<evidence type="ECO:0000256" key="1">
    <source>
        <dbReference type="PROSITE-ProRule" id="PRU00023"/>
    </source>
</evidence>
<dbReference type="InterPro" id="IPR002110">
    <property type="entry name" value="Ankyrin_rpt"/>
</dbReference>
<feature type="region of interest" description="Disordered" evidence="2">
    <location>
        <begin position="768"/>
        <end position="798"/>
    </location>
</feature>
<feature type="compositionally biased region" description="Gly residues" evidence="2">
    <location>
        <begin position="890"/>
        <end position="901"/>
    </location>
</feature>
<feature type="compositionally biased region" description="Basic and acidic residues" evidence="2">
    <location>
        <begin position="768"/>
        <end position="797"/>
    </location>
</feature>
<feature type="non-terminal residue" evidence="3">
    <location>
        <position position="1"/>
    </location>
</feature>
<gene>
    <name evidence="3" type="ORF">TeGR_g1759</name>
</gene>
<feature type="repeat" description="ANK" evidence="1">
    <location>
        <begin position="1486"/>
        <end position="1518"/>
    </location>
</feature>
<protein>
    <submittedName>
        <fullName evidence="3">Uncharacterized protein</fullName>
    </submittedName>
</protein>
<sequence>PPPPPGDVLLQSPDERADSGAVDTCDGVELDDDNDFFGTLRQNLDCGPLKTPWVYWWKTIKGGTGSCMTTGASQRAPVLPCDCVIILQDGAPVGGARPGSVLKDPWAQLTEFQNVKRWALNTAMLRRKVVFRPLSWVDGSHASPNATAQTKELVAVAGVDPALSEDKGGHFQAETMAELTVRVARALAPDGSLHPARVVIVRGKRVAGGGTKGGFSHEPEWDKAGLPTDDDLKISKARAEAITEVLERRGRGFGSELVENVFRGIYMLRPADTKDTTVNMYYHVLPEAAVAGALTLATPITTTVVCASKRARDIMAECNPAEARHQLASFWLPTCSVGVVLSKWDGTGADIEQQFWRGVIGEKASTKPVLRIIHVKDGWISETLKSTSNAQSYQLGTYESPVPLGQIFKASNGKTEVNRALEKGCLHHPMVTFVAEFVTEEEQQLPHGGPNELPDNVPVQVVWIANAPDGGAPELFGVPLLTHLCRREGVIDLRSRVHRLLWGESEGEEVGQSVPLDADVAALPYKGRPVFLDEGGLPRCGGPAGEHDEMDDSSDLWKTLRGIFREAFARGMGERMHRDLCKRSGLEGAGGEQGWGMLGSGGKAGAIPTVAFRVGKEELETMRRCRAGVALAGGGVEFDTEGRFSGDSVRSAADFDGRFDQRCEVDLREALRRTRSRAAQREAGGDTHPSGLVARYRLPAGDATALSSSEGGPLAAKLAAAPLAATTLAAVPGRVAMTVCLECAAGRLSPGELVKVPGGLATGVWERGERVRSRKEREKEREERDAARGRGEAEERKRRPPALFWLGEETLHPGEGALTFLRYQGIEEGRERAFEGPNPSGDPQGSRGAPDQETKTLRFAKVEALSVVALSREEAAEAAGRGRAKLQAGAKGGRYGGGKGPAKGAAAGTAAGPAAGPLPGAGFYAQEGEGGNRTGARYAYSAAPVDGSPYALVDFPRNGQAVASATVRVSPVGVAGRPAGARVHVAADERWYLTALGDNATVTIADLKPGYHNLTVQVYDSPYAPVACFISDVVHFRYEPREMPALEPRMLFSPDAFDPAGGGGGGGGRAAARPELLLISPRGGLGGGAGGGEGEMTKLFCNGDCTADYYFDFLCPGAGGGEFYCGDSWKDQRFDVDLYLDGVYMLTEETRPGRFHQLPLPLIKLSMGLHSISLVVTQPAEGAGGPGGALMGAAGGGANETGAGADGGVVANRLPIAGASTEFRFFSVTGDILAAERRQAKFTPKSTETLERLDAVQRSLNENTRHNFVKKGMTIYSPESGATLEERYTHGGGSLMIFYDIPWLNQIPTMLPSGEMGPDHLQVPVDAMIEMIVTVPENSTCSLEMGGGRKVKGVKRSKGPARSIAQDLCGGLYGEVSLPLTAVKGRVKLRNVGTGQHSIRFRLLDKVGNVISTTAGTKDGLFPKDTIASLSFTFTNYTMQNIREEMPWENTELTTELWHIVQKGTVEDLELLQAGNSNVIHTRSKDGRGILWWAYEYGRDDIIQWLIDEGIDEQAKDKEGFVASQLRELYSGK</sequence>
<proteinExistence type="predicted"/>
<feature type="region of interest" description="Disordered" evidence="2">
    <location>
        <begin position="1"/>
        <end position="22"/>
    </location>
</feature>
<dbReference type="EMBL" id="BRYB01001722">
    <property type="protein sequence ID" value="GMI31999.1"/>
    <property type="molecule type" value="Genomic_DNA"/>
</dbReference>
<dbReference type="SUPFAM" id="SSF48403">
    <property type="entry name" value="Ankyrin repeat"/>
    <property type="match status" value="1"/>
</dbReference>
<accession>A0ABQ6MTA6</accession>
<name>A0ABQ6MTA6_9STRA</name>
<feature type="region of interest" description="Disordered" evidence="2">
    <location>
        <begin position="832"/>
        <end position="852"/>
    </location>
</feature>
<organism evidence="3 4">
    <name type="scientific">Tetraparma gracilis</name>
    <dbReference type="NCBI Taxonomy" id="2962635"/>
    <lineage>
        <taxon>Eukaryota</taxon>
        <taxon>Sar</taxon>
        <taxon>Stramenopiles</taxon>
        <taxon>Ochrophyta</taxon>
        <taxon>Bolidophyceae</taxon>
        <taxon>Parmales</taxon>
        <taxon>Triparmaceae</taxon>
        <taxon>Tetraparma</taxon>
    </lineage>
</organism>
<evidence type="ECO:0000313" key="4">
    <source>
        <dbReference type="Proteomes" id="UP001165060"/>
    </source>
</evidence>
<keyword evidence="1" id="KW-0040">ANK repeat</keyword>
<dbReference type="Gene3D" id="1.25.40.20">
    <property type="entry name" value="Ankyrin repeat-containing domain"/>
    <property type="match status" value="1"/>
</dbReference>
<evidence type="ECO:0000313" key="3">
    <source>
        <dbReference type="EMBL" id="GMI31999.1"/>
    </source>
</evidence>
<dbReference type="InterPro" id="IPR036770">
    <property type="entry name" value="Ankyrin_rpt-contain_sf"/>
</dbReference>
<comment type="caution">
    <text evidence="3">The sequence shown here is derived from an EMBL/GenBank/DDBJ whole genome shotgun (WGS) entry which is preliminary data.</text>
</comment>
<dbReference type="Proteomes" id="UP001165060">
    <property type="component" value="Unassembled WGS sequence"/>
</dbReference>
<reference evidence="3 4" key="1">
    <citation type="journal article" date="2023" name="Commun. Biol.">
        <title>Genome analysis of Parmales, the sister group of diatoms, reveals the evolutionary specialization of diatoms from phago-mixotrophs to photoautotrophs.</title>
        <authorList>
            <person name="Ban H."/>
            <person name="Sato S."/>
            <person name="Yoshikawa S."/>
            <person name="Yamada K."/>
            <person name="Nakamura Y."/>
            <person name="Ichinomiya M."/>
            <person name="Sato N."/>
            <person name="Blanc-Mathieu R."/>
            <person name="Endo H."/>
            <person name="Kuwata A."/>
            <person name="Ogata H."/>
        </authorList>
    </citation>
    <scope>NUCLEOTIDE SEQUENCE [LARGE SCALE GENOMIC DNA]</scope>
</reference>
<evidence type="ECO:0000256" key="2">
    <source>
        <dbReference type="SAM" id="MobiDB-lite"/>
    </source>
</evidence>
<dbReference type="PROSITE" id="PS50088">
    <property type="entry name" value="ANK_REPEAT"/>
    <property type="match status" value="1"/>
</dbReference>
<keyword evidence="4" id="KW-1185">Reference proteome</keyword>
<feature type="region of interest" description="Disordered" evidence="2">
    <location>
        <begin position="879"/>
        <end position="907"/>
    </location>
</feature>